<feature type="transmembrane region" description="Helical" evidence="7">
    <location>
        <begin position="65"/>
        <end position="86"/>
    </location>
</feature>
<dbReference type="Proteomes" id="UP000217895">
    <property type="component" value="Chromosome"/>
</dbReference>
<evidence type="ECO:0000256" key="4">
    <source>
        <dbReference type="ARBA" id="ARBA00022692"/>
    </source>
</evidence>
<dbReference type="AlphaFoldDB" id="A0A1Z4JGQ9"/>
<organism evidence="8 9">
    <name type="scientific">Leptolyngbya boryana NIES-2135</name>
    <dbReference type="NCBI Taxonomy" id="1973484"/>
    <lineage>
        <taxon>Bacteria</taxon>
        <taxon>Bacillati</taxon>
        <taxon>Cyanobacteriota</taxon>
        <taxon>Cyanophyceae</taxon>
        <taxon>Leptolyngbyales</taxon>
        <taxon>Leptolyngbyaceae</taxon>
        <taxon>Leptolyngbya group</taxon>
        <taxon>Leptolyngbya</taxon>
    </lineage>
</organism>
<accession>A0A1Z4JGQ9</accession>
<keyword evidence="3" id="KW-1003">Cell membrane</keyword>
<dbReference type="NCBIfam" id="TIGR00427">
    <property type="entry name" value="NAAT family transporter"/>
    <property type="match status" value="1"/>
</dbReference>
<evidence type="ECO:0000256" key="6">
    <source>
        <dbReference type="ARBA" id="ARBA00023136"/>
    </source>
</evidence>
<evidence type="ECO:0000256" key="2">
    <source>
        <dbReference type="ARBA" id="ARBA00009784"/>
    </source>
</evidence>
<dbReference type="EMBL" id="AP018203">
    <property type="protein sequence ID" value="BAY55911.1"/>
    <property type="molecule type" value="Genomic_DNA"/>
</dbReference>
<evidence type="ECO:0000313" key="9">
    <source>
        <dbReference type="Proteomes" id="UP000217895"/>
    </source>
</evidence>
<keyword evidence="4 7" id="KW-0812">Transmembrane</keyword>
<comment type="similarity">
    <text evidence="2 7">Belongs to the UPF0056 (MarC) family.</text>
</comment>
<feature type="transmembrane region" description="Helical" evidence="7">
    <location>
        <begin position="20"/>
        <end position="45"/>
    </location>
</feature>
<comment type="subcellular location">
    <subcellularLocation>
        <location evidence="1 7">Cell membrane</location>
        <topology evidence="1 7">Multi-pass membrane protein</topology>
    </subcellularLocation>
</comment>
<dbReference type="InterPro" id="IPR002771">
    <property type="entry name" value="Multi_antbiot-R_MarC"/>
</dbReference>
<dbReference type="PANTHER" id="PTHR33508:SF1">
    <property type="entry name" value="UPF0056 MEMBRANE PROTEIN YHCE"/>
    <property type="match status" value="1"/>
</dbReference>
<feature type="transmembrane region" description="Helical" evidence="7">
    <location>
        <begin position="92"/>
        <end position="111"/>
    </location>
</feature>
<dbReference type="Pfam" id="PF01914">
    <property type="entry name" value="MarC"/>
    <property type="match status" value="1"/>
</dbReference>
<name>A0A1Z4JGQ9_LEPBY</name>
<feature type="transmembrane region" description="Helical" evidence="7">
    <location>
        <begin position="165"/>
        <end position="184"/>
    </location>
</feature>
<keyword evidence="9" id="KW-1185">Reference proteome</keyword>
<feature type="transmembrane region" description="Helical" evidence="7">
    <location>
        <begin position="196"/>
        <end position="216"/>
    </location>
</feature>
<keyword evidence="5 7" id="KW-1133">Transmembrane helix</keyword>
<evidence type="ECO:0000256" key="7">
    <source>
        <dbReference type="RuleBase" id="RU362048"/>
    </source>
</evidence>
<gene>
    <name evidence="8" type="ORF">NIES2135_27370</name>
</gene>
<evidence type="ECO:0000256" key="3">
    <source>
        <dbReference type="ARBA" id="ARBA00022475"/>
    </source>
</evidence>
<proteinExistence type="inferred from homology"/>
<dbReference type="PANTHER" id="PTHR33508">
    <property type="entry name" value="UPF0056 MEMBRANE PROTEIN YHCE"/>
    <property type="match status" value="1"/>
</dbReference>
<feature type="transmembrane region" description="Helical" evidence="7">
    <location>
        <begin position="132"/>
        <end position="153"/>
    </location>
</feature>
<protein>
    <recommendedName>
        <fullName evidence="7">UPF0056 membrane protein</fullName>
    </recommendedName>
</protein>
<evidence type="ECO:0000256" key="5">
    <source>
        <dbReference type="ARBA" id="ARBA00022989"/>
    </source>
</evidence>
<keyword evidence="6 7" id="KW-0472">Membrane</keyword>
<dbReference type="GO" id="GO:0005886">
    <property type="term" value="C:plasma membrane"/>
    <property type="evidence" value="ECO:0007669"/>
    <property type="project" value="UniProtKB-SubCell"/>
</dbReference>
<evidence type="ECO:0000313" key="8">
    <source>
        <dbReference type="EMBL" id="BAY55911.1"/>
    </source>
</evidence>
<sequence>MFDAQFVSLPADWHAFTQHLPLAFIAKAFLTLFVIIDPIGLVPLFISLVEGRSLEEQARIARRAIFVSAAILSTFALSGAFVLRYLDISIEAFQVTAGILLFKIGIDMVFAHRERETKEEEQEAHMRQDVSIFPLAIPLIAGPGTLASMLILIQEAESHVLGEVIVLTDAAIVLLIAYGLLMLAKYLAQWLGQTGVNVVTRILGVLLAALAVQYIADGTIALLQAGVIHFLQQHPV</sequence>
<evidence type="ECO:0000256" key="1">
    <source>
        <dbReference type="ARBA" id="ARBA00004651"/>
    </source>
</evidence>
<reference evidence="8 9" key="1">
    <citation type="submission" date="2017-06" db="EMBL/GenBank/DDBJ databases">
        <title>Genome sequencing of cyanobaciteial culture collection at National Institute for Environmental Studies (NIES).</title>
        <authorList>
            <person name="Hirose Y."/>
            <person name="Shimura Y."/>
            <person name="Fujisawa T."/>
            <person name="Nakamura Y."/>
            <person name="Kawachi M."/>
        </authorList>
    </citation>
    <scope>NUCLEOTIDE SEQUENCE [LARGE SCALE GENOMIC DNA]</scope>
    <source>
        <strain evidence="8 9">NIES-2135</strain>
    </source>
</reference>